<accession>A0A3R6HS43</accession>
<organism evidence="1 2">
    <name type="scientific">Segatella copri</name>
    <dbReference type="NCBI Taxonomy" id="165179"/>
    <lineage>
        <taxon>Bacteria</taxon>
        <taxon>Pseudomonadati</taxon>
        <taxon>Bacteroidota</taxon>
        <taxon>Bacteroidia</taxon>
        <taxon>Bacteroidales</taxon>
        <taxon>Prevotellaceae</taxon>
        <taxon>Segatella</taxon>
    </lineage>
</organism>
<name>A0A3R6HS43_9BACT</name>
<dbReference type="EMBL" id="QRKB01000010">
    <property type="protein sequence ID" value="RHH83517.1"/>
    <property type="molecule type" value="Genomic_DNA"/>
</dbReference>
<evidence type="ECO:0000313" key="1">
    <source>
        <dbReference type="EMBL" id="RHH83517.1"/>
    </source>
</evidence>
<evidence type="ECO:0000313" key="2">
    <source>
        <dbReference type="Proteomes" id="UP000284548"/>
    </source>
</evidence>
<reference evidence="1 2" key="1">
    <citation type="submission" date="2018-08" db="EMBL/GenBank/DDBJ databases">
        <title>A genome reference for cultivated species of the human gut microbiota.</title>
        <authorList>
            <person name="Zou Y."/>
            <person name="Xue W."/>
            <person name="Luo G."/>
        </authorList>
    </citation>
    <scope>NUCLEOTIDE SEQUENCE [LARGE SCALE GENOMIC DNA]</scope>
    <source>
        <strain evidence="1 2">AM16-54</strain>
    </source>
</reference>
<dbReference type="Proteomes" id="UP000284548">
    <property type="component" value="Unassembled WGS sequence"/>
</dbReference>
<dbReference type="AlphaFoldDB" id="A0A3R6HS43"/>
<sequence length="108" mass="12557">MKVDEDILKKDLLQLLSEMELFDYYRGSKKLHLNSFSLKSAEFKEGQYANECNFHVIGKCNYVERHDSDSEGIESLSPGGIQRCSVYIKTEGDKVCRGMRYRVDIFVY</sequence>
<dbReference type="RefSeq" id="WP_118254391.1">
    <property type="nucleotide sequence ID" value="NZ_JAHOEU010000218.1"/>
</dbReference>
<protein>
    <submittedName>
        <fullName evidence="1">Uncharacterized protein</fullName>
    </submittedName>
</protein>
<gene>
    <name evidence="1" type="ORF">DW192_05680</name>
</gene>
<comment type="caution">
    <text evidence="1">The sequence shown here is derived from an EMBL/GenBank/DDBJ whole genome shotgun (WGS) entry which is preliminary data.</text>
</comment>
<proteinExistence type="predicted"/>